<evidence type="ECO:0000313" key="1">
    <source>
        <dbReference type="EMBL" id="KIW90538.1"/>
    </source>
</evidence>
<dbReference type="GeneID" id="27702113"/>
<protein>
    <submittedName>
        <fullName evidence="1">Uncharacterized protein</fullName>
    </submittedName>
</protein>
<dbReference type="VEuPathDB" id="FungiDB:Z519_09185"/>
<gene>
    <name evidence="1" type="ORF">Z519_09185</name>
</gene>
<dbReference type="Proteomes" id="UP000053789">
    <property type="component" value="Unassembled WGS sequence"/>
</dbReference>
<name>A0A0D2HBE9_CLAB1</name>
<dbReference type="AlphaFoldDB" id="A0A0D2HBE9"/>
<organism evidence="1 2">
    <name type="scientific">Cladophialophora bantiana (strain ATCC 10958 / CBS 173.52 / CDC B-1940 / NIH 8579)</name>
    <name type="common">Xylohypha bantiana</name>
    <dbReference type="NCBI Taxonomy" id="1442370"/>
    <lineage>
        <taxon>Eukaryota</taxon>
        <taxon>Fungi</taxon>
        <taxon>Dikarya</taxon>
        <taxon>Ascomycota</taxon>
        <taxon>Pezizomycotina</taxon>
        <taxon>Eurotiomycetes</taxon>
        <taxon>Chaetothyriomycetidae</taxon>
        <taxon>Chaetothyriales</taxon>
        <taxon>Herpotrichiellaceae</taxon>
        <taxon>Cladophialophora</taxon>
    </lineage>
</organism>
<dbReference type="HOGENOM" id="CLU_2096609_0_0_1"/>
<reference evidence="1" key="1">
    <citation type="submission" date="2015-01" db="EMBL/GenBank/DDBJ databases">
        <title>The Genome Sequence of Cladophialophora bantiana CBS 173.52.</title>
        <authorList>
            <consortium name="The Broad Institute Genomics Platform"/>
            <person name="Cuomo C."/>
            <person name="de Hoog S."/>
            <person name="Gorbushina A."/>
            <person name="Stielow B."/>
            <person name="Teixiera M."/>
            <person name="Abouelleil A."/>
            <person name="Chapman S.B."/>
            <person name="Priest M."/>
            <person name="Young S.K."/>
            <person name="Wortman J."/>
            <person name="Nusbaum C."/>
            <person name="Birren B."/>
        </authorList>
    </citation>
    <scope>NUCLEOTIDE SEQUENCE [LARGE SCALE GENOMIC DNA]</scope>
    <source>
        <strain evidence="1">CBS 173.52</strain>
    </source>
</reference>
<keyword evidence="2" id="KW-1185">Reference proteome</keyword>
<evidence type="ECO:0000313" key="2">
    <source>
        <dbReference type="Proteomes" id="UP000053789"/>
    </source>
</evidence>
<sequence>MQSVRHPQPTFILQQTSSSLAAENGTYTGLSSASGSAGSEHKVFFGLTTVKVSKFTLNKACGLVDLNHNFEAVANIHLHLLISVTNAATLFLDAPVNVMVMDYAALTCDIAITTTS</sequence>
<dbReference type="EMBL" id="KN846993">
    <property type="protein sequence ID" value="KIW90538.1"/>
    <property type="molecule type" value="Genomic_DNA"/>
</dbReference>
<proteinExistence type="predicted"/>
<dbReference type="OrthoDB" id="4152060at2759"/>
<accession>A0A0D2HBE9</accession>
<dbReference type="RefSeq" id="XP_016617207.1">
    <property type="nucleotide sequence ID" value="XM_016766909.1"/>
</dbReference>